<comment type="caution">
    <text evidence="2">The sequence shown here is derived from an EMBL/GenBank/DDBJ whole genome shotgun (WGS) entry which is preliminary data.</text>
</comment>
<proteinExistence type="predicted"/>
<feature type="region of interest" description="Disordered" evidence="1">
    <location>
        <begin position="117"/>
        <end position="139"/>
    </location>
</feature>
<name>A0AAV7NGL7_PLEWA</name>
<dbReference type="EMBL" id="JANPWB010000012">
    <property type="protein sequence ID" value="KAJ1115191.1"/>
    <property type="molecule type" value="Genomic_DNA"/>
</dbReference>
<evidence type="ECO:0000313" key="2">
    <source>
        <dbReference type="EMBL" id="KAJ1115191.1"/>
    </source>
</evidence>
<feature type="compositionally biased region" description="Polar residues" evidence="1">
    <location>
        <begin position="122"/>
        <end position="131"/>
    </location>
</feature>
<feature type="compositionally biased region" description="Low complexity" evidence="1">
    <location>
        <begin position="64"/>
        <end position="74"/>
    </location>
</feature>
<dbReference type="AlphaFoldDB" id="A0AAV7NGL7"/>
<dbReference type="Proteomes" id="UP001066276">
    <property type="component" value="Chromosome 8"/>
</dbReference>
<evidence type="ECO:0000256" key="1">
    <source>
        <dbReference type="SAM" id="MobiDB-lite"/>
    </source>
</evidence>
<reference evidence="2" key="1">
    <citation type="journal article" date="2022" name="bioRxiv">
        <title>Sequencing and chromosome-scale assembly of the giantPleurodeles waltlgenome.</title>
        <authorList>
            <person name="Brown T."/>
            <person name="Elewa A."/>
            <person name="Iarovenko S."/>
            <person name="Subramanian E."/>
            <person name="Araus A.J."/>
            <person name="Petzold A."/>
            <person name="Susuki M."/>
            <person name="Suzuki K.-i.T."/>
            <person name="Hayashi T."/>
            <person name="Toyoda A."/>
            <person name="Oliveira C."/>
            <person name="Osipova E."/>
            <person name="Leigh N.D."/>
            <person name="Simon A."/>
            <person name="Yun M.H."/>
        </authorList>
    </citation>
    <scope>NUCLEOTIDE SEQUENCE</scope>
    <source>
        <strain evidence="2">20211129_DDA</strain>
        <tissue evidence="2">Liver</tissue>
    </source>
</reference>
<feature type="region of interest" description="Disordered" evidence="1">
    <location>
        <begin position="49"/>
        <end position="74"/>
    </location>
</feature>
<evidence type="ECO:0000313" key="3">
    <source>
        <dbReference type="Proteomes" id="UP001066276"/>
    </source>
</evidence>
<sequence>MAPVGVKPDILSGKPPKLPALRGTLSGRAQPLRSALRLFLLPWAARLSGRRTPSGPQQAPQDSGAARAPPKVAGAAYPAARSARLQAQRGGRQRRISPRCPGARASLSFLHHAIGSRGPGPGTSSISSATSGRVPRPPNNRWVGSGPARASGPLQNPFVGAIGFDTESHAIDYIFIAIILSSLKHTLEYLYMIDPYTCTVNVCALCNNVLPLDHDVERA</sequence>
<keyword evidence="3" id="KW-1185">Reference proteome</keyword>
<protein>
    <submittedName>
        <fullName evidence="2">Uncharacterized protein</fullName>
    </submittedName>
</protein>
<accession>A0AAV7NGL7</accession>
<gene>
    <name evidence="2" type="ORF">NDU88_003417</name>
</gene>
<organism evidence="2 3">
    <name type="scientific">Pleurodeles waltl</name>
    <name type="common">Iberian ribbed newt</name>
    <dbReference type="NCBI Taxonomy" id="8319"/>
    <lineage>
        <taxon>Eukaryota</taxon>
        <taxon>Metazoa</taxon>
        <taxon>Chordata</taxon>
        <taxon>Craniata</taxon>
        <taxon>Vertebrata</taxon>
        <taxon>Euteleostomi</taxon>
        <taxon>Amphibia</taxon>
        <taxon>Batrachia</taxon>
        <taxon>Caudata</taxon>
        <taxon>Salamandroidea</taxon>
        <taxon>Salamandridae</taxon>
        <taxon>Pleurodelinae</taxon>
        <taxon>Pleurodeles</taxon>
    </lineage>
</organism>